<dbReference type="InterPro" id="IPR011990">
    <property type="entry name" value="TPR-like_helical_dom_sf"/>
</dbReference>
<organism evidence="7">
    <name type="scientific">Davidia involucrata</name>
    <name type="common">Dove tree</name>
    <dbReference type="NCBI Taxonomy" id="16924"/>
    <lineage>
        <taxon>Eukaryota</taxon>
        <taxon>Viridiplantae</taxon>
        <taxon>Streptophyta</taxon>
        <taxon>Embryophyta</taxon>
        <taxon>Tracheophyta</taxon>
        <taxon>Spermatophyta</taxon>
        <taxon>Magnoliopsida</taxon>
        <taxon>eudicotyledons</taxon>
        <taxon>Gunneridae</taxon>
        <taxon>Pentapetalae</taxon>
        <taxon>asterids</taxon>
        <taxon>Cornales</taxon>
        <taxon>Nyssaceae</taxon>
        <taxon>Davidia</taxon>
    </lineage>
</organism>
<dbReference type="InterPro" id="IPR002885">
    <property type="entry name" value="PPR_rpt"/>
</dbReference>
<dbReference type="Pfam" id="PF01535">
    <property type="entry name" value="PPR"/>
    <property type="match status" value="3"/>
</dbReference>
<evidence type="ECO:0000256" key="3">
    <source>
        <dbReference type="ARBA" id="ARBA00022737"/>
    </source>
</evidence>
<comment type="similarity">
    <text evidence="2">Belongs to the PPR family. P subfamily.</text>
</comment>
<evidence type="ECO:0000256" key="5">
    <source>
        <dbReference type="ARBA" id="ARBA00023128"/>
    </source>
</evidence>
<reference evidence="7" key="1">
    <citation type="submission" date="2019-08" db="EMBL/GenBank/DDBJ databases">
        <title>Reference gene set and small RNA set construction with multiple tissues from Davidia involucrata Baill.</title>
        <authorList>
            <person name="Yang H."/>
            <person name="Zhou C."/>
            <person name="Li G."/>
            <person name="Wang J."/>
            <person name="Gao P."/>
            <person name="Wang M."/>
            <person name="Wang R."/>
            <person name="Zhao Y."/>
        </authorList>
    </citation>
    <scope>NUCLEOTIDE SEQUENCE</scope>
    <source>
        <tissue evidence="7">Mixed with DoveR01_LX</tissue>
    </source>
</reference>
<dbReference type="FunFam" id="1.25.40.10:FF:000394">
    <property type="entry name" value="Pentatricopeptide repeat-containing protein, mitochondrial"/>
    <property type="match status" value="1"/>
</dbReference>
<dbReference type="SUPFAM" id="SSF48452">
    <property type="entry name" value="TPR-like"/>
    <property type="match status" value="1"/>
</dbReference>
<dbReference type="PANTHER" id="PTHR45717">
    <property type="entry name" value="OS12G0527900 PROTEIN"/>
    <property type="match status" value="1"/>
</dbReference>
<keyword evidence="5" id="KW-0496">Mitochondrion</keyword>
<keyword evidence="4" id="KW-0809">Transit peptide</keyword>
<dbReference type="Gene3D" id="1.25.40.10">
    <property type="entry name" value="Tetratricopeptide repeat domain"/>
    <property type="match status" value="3"/>
</dbReference>
<sequence>MWSLRRAAHPLRRQMCHCGDSRIVSAMSDIARNVIGDGASICNPISGRCFPQEFYYLPSVCEKFYLGSRSLCTQASARSSDEDDILGDGISEPEASATGEHNVEEKDGEELVSEAELSDDDVPEVSANDLDISDAVMGTNGDNSRTKKASLELFEVIISASGESIDSALQKWMEEGNSLDRPEISLAMLNLRKRRMYGKALQFLDWLQANKQLEFTERDYASRVDLIAKVHSIQKAEKYIEKIPEPFRGEVVYRTLLANCVSPINMKKAELVFNKMRELELPITVFACDQMILLYKRLDKKKIADVILLMEKENIKPSLFTYKLLIDTKGESNDIIGMEQLVKNMRAEGIEPDIQIQTILARHYSSGGLKGKAEAVLKDIEEASLKGNRGAHGVLLPLYASLGNADEVRRIWKVCELNPKINECMAAIEAWGELGRIEEAEAVFEKMLQTWKRLSSRHYSTLLNVFSHHKLVTKGKELVKRMGDSGCSVGPLTRDALVRLYVGAGEVEKADSILQEATQQNRKKPLFNSYMVVMDQYAKRGDVHNTEKLLFRMRQRGYTGRLKPYEVLLQAYINAKAPAYGVRERMKADNVFPNRSFAAQLARADPFKQTAVSDILD</sequence>
<feature type="region of interest" description="Disordered" evidence="6">
    <location>
        <begin position="77"/>
        <end position="106"/>
    </location>
</feature>
<dbReference type="AlphaFoldDB" id="A0A5B7BFB6"/>
<dbReference type="EMBL" id="GHES01037071">
    <property type="protein sequence ID" value="MPA67630.1"/>
    <property type="molecule type" value="Transcribed_RNA"/>
</dbReference>
<dbReference type="GO" id="GO:0003729">
    <property type="term" value="F:mRNA binding"/>
    <property type="evidence" value="ECO:0007669"/>
    <property type="project" value="UniProtKB-ARBA"/>
</dbReference>
<evidence type="ECO:0000256" key="4">
    <source>
        <dbReference type="ARBA" id="ARBA00022946"/>
    </source>
</evidence>
<name>A0A5B7BFB6_DAVIN</name>
<dbReference type="PANTHER" id="PTHR45717:SF38">
    <property type="entry name" value="PENTACOTRIPEPTIDE-REPEAT REGION OF PRORP DOMAIN-CONTAINING PROTEIN"/>
    <property type="match status" value="1"/>
</dbReference>
<proteinExistence type="inferred from homology"/>
<dbReference type="Pfam" id="PF13812">
    <property type="entry name" value="PPR_3"/>
    <property type="match status" value="1"/>
</dbReference>
<gene>
    <name evidence="7" type="ORF">Din_037071</name>
</gene>
<dbReference type="GO" id="GO:0005739">
    <property type="term" value="C:mitochondrion"/>
    <property type="evidence" value="ECO:0007669"/>
    <property type="project" value="UniProtKB-SubCell"/>
</dbReference>
<accession>A0A5B7BFB6</accession>
<protein>
    <recommendedName>
        <fullName evidence="8">Pentacotripeptide-repeat region of PRORP domain-containing protein</fullName>
    </recommendedName>
</protein>
<evidence type="ECO:0008006" key="8">
    <source>
        <dbReference type="Google" id="ProtNLM"/>
    </source>
</evidence>
<evidence type="ECO:0000256" key="1">
    <source>
        <dbReference type="ARBA" id="ARBA00004173"/>
    </source>
</evidence>
<comment type="subcellular location">
    <subcellularLocation>
        <location evidence="1">Mitochondrion</location>
    </subcellularLocation>
</comment>
<evidence type="ECO:0000256" key="6">
    <source>
        <dbReference type="SAM" id="MobiDB-lite"/>
    </source>
</evidence>
<evidence type="ECO:0000313" key="7">
    <source>
        <dbReference type="EMBL" id="MPA67630.1"/>
    </source>
</evidence>
<keyword evidence="3" id="KW-0677">Repeat</keyword>
<evidence type="ECO:0000256" key="2">
    <source>
        <dbReference type="ARBA" id="ARBA00007626"/>
    </source>
</evidence>